<sequence>MPPARASRLRLFSKIRALPALRDPVLSDRTIFAPEFDTEGRFIIPDLDESSLDDFFNAYQRPPIRKVDFTSVQRLRGRTQVAKQYYIVM</sequence>
<proteinExistence type="predicted"/>
<evidence type="ECO:0000313" key="2">
    <source>
        <dbReference type="Proteomes" id="UP001212152"/>
    </source>
</evidence>
<dbReference type="AlphaFoldDB" id="A0AAD5XI39"/>
<reference evidence="1" key="1">
    <citation type="submission" date="2020-05" db="EMBL/GenBank/DDBJ databases">
        <title>Phylogenomic resolution of chytrid fungi.</title>
        <authorList>
            <person name="Stajich J.E."/>
            <person name="Amses K."/>
            <person name="Simmons R."/>
            <person name="Seto K."/>
            <person name="Myers J."/>
            <person name="Bonds A."/>
            <person name="Quandt C.A."/>
            <person name="Barry K."/>
            <person name="Liu P."/>
            <person name="Grigoriev I."/>
            <person name="Longcore J.E."/>
            <person name="James T.Y."/>
        </authorList>
    </citation>
    <scope>NUCLEOTIDE SEQUENCE</scope>
    <source>
        <strain evidence="1">JEL0379</strain>
    </source>
</reference>
<protein>
    <submittedName>
        <fullName evidence="1">Uncharacterized protein</fullName>
    </submittedName>
</protein>
<dbReference type="Proteomes" id="UP001212152">
    <property type="component" value="Unassembled WGS sequence"/>
</dbReference>
<comment type="caution">
    <text evidence="1">The sequence shown here is derived from an EMBL/GenBank/DDBJ whole genome shotgun (WGS) entry which is preliminary data.</text>
</comment>
<gene>
    <name evidence="1" type="ORF">HDU87_001487</name>
</gene>
<organism evidence="1 2">
    <name type="scientific">Geranomyces variabilis</name>
    <dbReference type="NCBI Taxonomy" id="109894"/>
    <lineage>
        <taxon>Eukaryota</taxon>
        <taxon>Fungi</taxon>
        <taxon>Fungi incertae sedis</taxon>
        <taxon>Chytridiomycota</taxon>
        <taxon>Chytridiomycota incertae sedis</taxon>
        <taxon>Chytridiomycetes</taxon>
        <taxon>Spizellomycetales</taxon>
        <taxon>Powellomycetaceae</taxon>
        <taxon>Geranomyces</taxon>
    </lineage>
</organism>
<evidence type="ECO:0000313" key="1">
    <source>
        <dbReference type="EMBL" id="KAJ3167538.1"/>
    </source>
</evidence>
<keyword evidence="2" id="KW-1185">Reference proteome</keyword>
<name>A0AAD5XI39_9FUNG</name>
<dbReference type="EMBL" id="JADGJQ010000135">
    <property type="protein sequence ID" value="KAJ3167538.1"/>
    <property type="molecule type" value="Genomic_DNA"/>
</dbReference>
<accession>A0AAD5XI39</accession>